<evidence type="ECO:0000313" key="1">
    <source>
        <dbReference type="EMBL" id="TYB48240.1"/>
    </source>
</evidence>
<dbReference type="EMBL" id="VSFG01000001">
    <property type="protein sequence ID" value="TYB48240.1"/>
    <property type="molecule type" value="Genomic_DNA"/>
</dbReference>
<proteinExistence type="predicted"/>
<dbReference type="Proteomes" id="UP000323380">
    <property type="component" value="Unassembled WGS sequence"/>
</dbReference>
<gene>
    <name evidence="1" type="ORF">FXF69_03210</name>
</gene>
<comment type="caution">
    <text evidence="1">The sequence shown here is derived from an EMBL/GenBank/DDBJ whole genome shotgun (WGS) entry which is preliminary data.</text>
</comment>
<name>A0A5D0NU80_9ACTN</name>
<protein>
    <recommendedName>
        <fullName evidence="3">Tetratricopeptide repeat protein</fullName>
    </recommendedName>
</protein>
<keyword evidence="2" id="KW-1185">Reference proteome</keyword>
<sequence>MPDPEEVHTTGDLARALNRLRGTRSYAELDKAARALPRAPGEPQARLPASTLGDLFDPGKLCRPGTLLTYLAVCGVPRDRREAWERARDRAGAGAGGGPPGAVRVRDAHWRMLGVHEPIQVPGADPGTLPAYVERDLDCEPVSGIRDRMAAAAARGGFVVVVGGSSTGKTRCLLEAVRALLGDWWLLRPRDPGHLAELAAEPPPRLVVWLDELQDHMGDGGLTAGTADKLISGGCVLVGTLWPSYHDLYRASPASAFGVGGDADRYRAERQVIRLAQVLHLPARPTAAEDQRARALADPAAAGGGDTRLRAALRDQEYGFTQTIAAAPQLVECWNNADPYAGAILTAAVDAVRLGVRSPLPAGLLRDAAPGYCTPAQQARAPANWFEQSLDYATQRLHGATAALSPVSDGMTMGTTSGYRLADYLLQHALPQRRPHSPPATFWTAGLTHLSDPGDHSRLGRGAADRLRYRHAIPLLGHGADNGDTYAAMRLARLLVRQGKAEELRTRADNGDLYAATRLADLLTGQGQIEQALSVLRPFADNGDVDAATRLADLLARQRRVEELRARADNGDPYAATRLINLLAEQGGAEQTLSVLRTRADNGDSHAAARLVNLLVEQGQIDELRTLADNGGLHATMRLADLLAEHGQVDELRSRADKGDQYAATELADLLAREGQTEQALGILRTLADELNMFAAMKLANLLAEQGQTDELRSRADDGDHLAALRLARLLAEEDRTEELRTRAENGDPYATMRLGGLLAERGRTEQALGILRTLADNGGPFAEHLADSLKAHNPDEASRLARFGLTASGEIETGPSD</sequence>
<dbReference type="RefSeq" id="WP_067893636.1">
    <property type="nucleotide sequence ID" value="NZ_VSFG01000001.1"/>
</dbReference>
<dbReference type="SUPFAM" id="SSF81901">
    <property type="entry name" value="HCP-like"/>
    <property type="match status" value="1"/>
</dbReference>
<organism evidence="1 2">
    <name type="scientific">Actinomadura chibensis</name>
    <dbReference type="NCBI Taxonomy" id="392828"/>
    <lineage>
        <taxon>Bacteria</taxon>
        <taxon>Bacillati</taxon>
        <taxon>Actinomycetota</taxon>
        <taxon>Actinomycetes</taxon>
        <taxon>Streptosporangiales</taxon>
        <taxon>Thermomonosporaceae</taxon>
        <taxon>Actinomadura</taxon>
    </lineage>
</organism>
<evidence type="ECO:0000313" key="2">
    <source>
        <dbReference type="Proteomes" id="UP000323380"/>
    </source>
</evidence>
<dbReference type="InterPro" id="IPR011990">
    <property type="entry name" value="TPR-like_helical_dom_sf"/>
</dbReference>
<evidence type="ECO:0008006" key="3">
    <source>
        <dbReference type="Google" id="ProtNLM"/>
    </source>
</evidence>
<dbReference type="Gene3D" id="1.25.40.10">
    <property type="entry name" value="Tetratricopeptide repeat domain"/>
    <property type="match status" value="2"/>
</dbReference>
<dbReference type="STRING" id="1220554.GCA_001552135_04162"/>
<accession>A0A5D0NU80</accession>
<dbReference type="AlphaFoldDB" id="A0A5D0NU80"/>
<reference evidence="1 2" key="1">
    <citation type="submission" date="2019-08" db="EMBL/GenBank/DDBJ databases">
        <title>Actinomadura sp. nov. CYP1-5 isolated from mountain soil.</title>
        <authorList>
            <person name="Songsumanus A."/>
            <person name="Kuncharoen N."/>
            <person name="Kudo T."/>
            <person name="Yuki M."/>
            <person name="Igarashi Y."/>
            <person name="Tanasupawat S."/>
        </authorList>
    </citation>
    <scope>NUCLEOTIDE SEQUENCE [LARGE SCALE GENOMIC DNA]</scope>
    <source>
        <strain evidence="1 2">JCM 14158</strain>
    </source>
</reference>